<sequence length="412" mass="46722">MRVFMLPILILTFLTFPVANHALPHKYPDYSDPVPEGYTGKTFRLSQDYPSSMPTSDRPWKDIDFTKKPNEYLEIVRKYIYEGMREANWEVDRNTIGKWYHVPWMHVGKNPREFIHGMTQERTLNPGDLGPRQTRKIQNWAVGFYNDYGGYTIGQVWKDPTNPDPASARFPTGTVVAKVLFTAATVDQIPELAGTIQWQANINATLDKDSPKKIQMLRLLQMDFGVRDARADGTTGWVFGTFVYDGRADGADGWDKMVPVGLTWGNDPGITPTGVANGATLEEVFLNPDAPDYARNRLGWAGRLNGPVDDPESSCLSCHSTAQWRPQAQMTPIGTERERLHWFRNLKPDQAFTEGEISLNYSLQLAASIQNFFNPSLNPAIPAKPRHPSRPKKEKYDKKDIDPFDLGYPIER</sequence>
<accession>A0A450U783</accession>
<feature type="signal peptide" evidence="2">
    <location>
        <begin position="1"/>
        <end position="21"/>
    </location>
</feature>
<evidence type="ECO:0000313" key="3">
    <source>
        <dbReference type="EMBL" id="VFJ87602.1"/>
    </source>
</evidence>
<proteinExistence type="predicted"/>
<feature type="compositionally biased region" description="Basic residues" evidence="1">
    <location>
        <begin position="384"/>
        <end position="393"/>
    </location>
</feature>
<dbReference type="EMBL" id="CAADFF010000007">
    <property type="protein sequence ID" value="VFJ87602.1"/>
    <property type="molecule type" value="Genomic_DNA"/>
</dbReference>
<evidence type="ECO:0008006" key="4">
    <source>
        <dbReference type="Google" id="ProtNLM"/>
    </source>
</evidence>
<evidence type="ECO:0000256" key="1">
    <source>
        <dbReference type="SAM" id="MobiDB-lite"/>
    </source>
</evidence>
<feature type="region of interest" description="Disordered" evidence="1">
    <location>
        <begin position="379"/>
        <end position="412"/>
    </location>
</feature>
<organism evidence="3">
    <name type="scientific">Candidatus Kentrum sp. LFY</name>
    <dbReference type="NCBI Taxonomy" id="2126342"/>
    <lineage>
        <taxon>Bacteria</taxon>
        <taxon>Pseudomonadati</taxon>
        <taxon>Pseudomonadota</taxon>
        <taxon>Gammaproteobacteria</taxon>
        <taxon>Candidatus Kentrum</taxon>
    </lineage>
</organism>
<evidence type="ECO:0000256" key="2">
    <source>
        <dbReference type="SAM" id="SignalP"/>
    </source>
</evidence>
<dbReference type="AlphaFoldDB" id="A0A450U783"/>
<keyword evidence="2" id="KW-0732">Signal</keyword>
<name>A0A450U783_9GAMM</name>
<reference evidence="3" key="1">
    <citation type="submission" date="2019-02" db="EMBL/GenBank/DDBJ databases">
        <authorList>
            <person name="Gruber-Vodicka R. H."/>
            <person name="Seah K. B. B."/>
        </authorList>
    </citation>
    <scope>NUCLEOTIDE SEQUENCE</scope>
    <source>
        <strain evidence="3">BECK_M7</strain>
    </source>
</reference>
<protein>
    <recommendedName>
        <fullName evidence="4">Cytochrome c domain-containing protein</fullName>
    </recommendedName>
</protein>
<gene>
    <name evidence="3" type="ORF">BECKLFY1418B_GA0070995_100747</name>
</gene>
<feature type="chain" id="PRO_5019055525" description="Cytochrome c domain-containing protein" evidence="2">
    <location>
        <begin position="22"/>
        <end position="412"/>
    </location>
</feature>